<name>A0A645BZN3_9ZZZZ</name>
<feature type="transmembrane region" description="Helical" evidence="1">
    <location>
        <begin position="151"/>
        <end position="173"/>
    </location>
</feature>
<sequence length="254" mass="29956">MEEFIKHNWVIRKLVKLIIIPMLFPIIIFIITVISLFGYGTVDRIISSKIMYNYATDYQYNYDVFFGNEAIKMGHVDEIINKVIETKKKPNEYFLNIKADRFNRTDIIFLKKNEKYFLQQVEESSFYLKYLSSKNLEVEDLERYVERMATFGDGIITAFQYIIMLLIALMAYACFKVKNYLFMVAGIVYTFLTVDYFTSGFLVATVYRIFNIHKLIDGITFKYMMESLIPIKEAMLTFIIFEAIKVCKNKKSGN</sequence>
<keyword evidence="1" id="KW-0812">Transmembrane</keyword>
<keyword evidence="1" id="KW-1133">Transmembrane helix</keyword>
<organism evidence="2">
    <name type="scientific">bioreactor metagenome</name>
    <dbReference type="NCBI Taxonomy" id="1076179"/>
    <lineage>
        <taxon>unclassified sequences</taxon>
        <taxon>metagenomes</taxon>
        <taxon>ecological metagenomes</taxon>
    </lineage>
</organism>
<accession>A0A645BZN3</accession>
<proteinExistence type="predicted"/>
<dbReference type="EMBL" id="VSSQ01023857">
    <property type="protein sequence ID" value="MPM71026.1"/>
    <property type="molecule type" value="Genomic_DNA"/>
</dbReference>
<gene>
    <name evidence="2" type="ORF">SDC9_117989</name>
</gene>
<reference evidence="2" key="1">
    <citation type="submission" date="2019-08" db="EMBL/GenBank/DDBJ databases">
        <authorList>
            <person name="Kucharzyk K."/>
            <person name="Murdoch R.W."/>
            <person name="Higgins S."/>
            <person name="Loffler F."/>
        </authorList>
    </citation>
    <scope>NUCLEOTIDE SEQUENCE</scope>
</reference>
<evidence type="ECO:0000313" key="2">
    <source>
        <dbReference type="EMBL" id="MPM71026.1"/>
    </source>
</evidence>
<keyword evidence="1" id="KW-0472">Membrane</keyword>
<feature type="transmembrane region" description="Helical" evidence="1">
    <location>
        <begin position="179"/>
        <end position="207"/>
    </location>
</feature>
<comment type="caution">
    <text evidence="2">The sequence shown here is derived from an EMBL/GenBank/DDBJ whole genome shotgun (WGS) entry which is preliminary data.</text>
</comment>
<protein>
    <submittedName>
        <fullName evidence="2">Uncharacterized protein</fullName>
    </submittedName>
</protein>
<feature type="transmembrane region" description="Helical" evidence="1">
    <location>
        <begin position="18"/>
        <end position="42"/>
    </location>
</feature>
<evidence type="ECO:0000256" key="1">
    <source>
        <dbReference type="SAM" id="Phobius"/>
    </source>
</evidence>
<dbReference type="AlphaFoldDB" id="A0A645BZN3"/>